<evidence type="ECO:0000256" key="1">
    <source>
        <dbReference type="SAM" id="MobiDB-lite"/>
    </source>
</evidence>
<evidence type="ECO:0000313" key="3">
    <source>
        <dbReference type="Proteomes" id="UP000014074"/>
    </source>
</evidence>
<dbReference type="OrthoDB" id="2861623at2759"/>
<name>R8BFE6_PHAM7</name>
<dbReference type="Gene3D" id="1.10.600.10">
    <property type="entry name" value="Farnesyl Diphosphate Synthase"/>
    <property type="match status" value="1"/>
</dbReference>
<protein>
    <submittedName>
        <fullName evidence="2">Putative terpene synthase family protein</fullName>
    </submittedName>
</protein>
<dbReference type="KEGG" id="tmn:UCRPA7_6492"/>
<dbReference type="InterPro" id="IPR008949">
    <property type="entry name" value="Isoprenoid_synthase_dom_sf"/>
</dbReference>
<dbReference type="SUPFAM" id="SSF48576">
    <property type="entry name" value="Terpenoid synthases"/>
    <property type="match status" value="1"/>
</dbReference>
<keyword evidence="3" id="KW-1185">Reference proteome</keyword>
<gene>
    <name evidence="2" type="ORF">UCRPA7_6492</name>
</gene>
<evidence type="ECO:0000313" key="2">
    <source>
        <dbReference type="EMBL" id="EON98014.1"/>
    </source>
</evidence>
<organism evidence="2 3">
    <name type="scientific">Phaeoacremonium minimum (strain UCR-PA7)</name>
    <name type="common">Esca disease fungus</name>
    <name type="synonym">Togninia minima</name>
    <dbReference type="NCBI Taxonomy" id="1286976"/>
    <lineage>
        <taxon>Eukaryota</taxon>
        <taxon>Fungi</taxon>
        <taxon>Dikarya</taxon>
        <taxon>Ascomycota</taxon>
        <taxon>Pezizomycotina</taxon>
        <taxon>Sordariomycetes</taxon>
        <taxon>Sordariomycetidae</taxon>
        <taxon>Togniniales</taxon>
        <taxon>Togniniaceae</taxon>
        <taxon>Phaeoacremonium</taxon>
    </lineage>
</organism>
<dbReference type="GeneID" id="19327154"/>
<feature type="region of interest" description="Disordered" evidence="1">
    <location>
        <begin position="314"/>
        <end position="347"/>
    </location>
</feature>
<reference evidence="3" key="1">
    <citation type="journal article" date="2013" name="Genome Announc.">
        <title>Draft genome sequence of the ascomycete Phaeoacremonium aleophilum strain UCR-PA7, a causal agent of the esca disease complex in grapevines.</title>
        <authorList>
            <person name="Blanco-Ulate B."/>
            <person name="Rolshausen P."/>
            <person name="Cantu D."/>
        </authorList>
    </citation>
    <scope>NUCLEOTIDE SEQUENCE [LARGE SCALE GENOMIC DNA]</scope>
    <source>
        <strain evidence="3">UCR-PA7</strain>
    </source>
</reference>
<feature type="compositionally biased region" description="Acidic residues" evidence="1">
    <location>
        <begin position="320"/>
        <end position="347"/>
    </location>
</feature>
<accession>R8BFE6</accession>
<dbReference type="AlphaFoldDB" id="R8BFE6"/>
<dbReference type="Pfam" id="PF19086">
    <property type="entry name" value="Terpene_syn_C_2"/>
    <property type="match status" value="1"/>
</dbReference>
<dbReference type="EMBL" id="KB933244">
    <property type="protein sequence ID" value="EON98014.1"/>
    <property type="molecule type" value="Genomic_DNA"/>
</dbReference>
<dbReference type="Proteomes" id="UP000014074">
    <property type="component" value="Unassembled WGS sequence"/>
</dbReference>
<sequence length="347" mass="39969">MGPHPHFNDLRNSLEELEVSEQSANVLEQLAPWGQACSMFFNADFESLQVAAAFFWWQHVWFHTGKCLIAEGNRFETFHHDSRLYFRTILSSGSRQQISHMREQQALSMFDTVADAIWSTSTEVQRLQFLSCMDEYCALVYREQMIVKNGRVPNSNEYHRLRVDNGHVKILIEVLRIVMALPINPAVSTSAEWEVILNSLGMAMSYMRDLYFLKRDLDANVWTCNAVMIKYRETGEGMDESVKRVVEDISQSMATINRAGLQLHARLVHNAAMAAHLSRVLDSLRMMLSGYWLWCTIAPLNAIQEKYRLDNGDVEIPLAMDEEDEDSEEEDSQDGDQQDGDWQEDDQ</sequence>
<proteinExistence type="predicted"/>
<dbReference type="RefSeq" id="XP_007917221.1">
    <property type="nucleotide sequence ID" value="XM_007919030.1"/>
</dbReference>
<dbReference type="HOGENOM" id="CLU_799704_0_0_1"/>